<protein>
    <recommendedName>
        <fullName evidence="3">ATP-dependent DNA helicase</fullName>
    </recommendedName>
</protein>
<dbReference type="InParanoid" id="A0A2T3AMH9"/>
<dbReference type="InterPro" id="IPR051055">
    <property type="entry name" value="PIF1_helicase"/>
</dbReference>
<dbReference type="SUPFAM" id="SSF52540">
    <property type="entry name" value="P-loop containing nucleoside triphosphate hydrolases"/>
    <property type="match status" value="1"/>
</dbReference>
<dbReference type="InterPro" id="IPR027417">
    <property type="entry name" value="P-loop_NTPase"/>
</dbReference>
<dbReference type="PANTHER" id="PTHR47642">
    <property type="entry name" value="ATP-DEPENDENT DNA HELICASE"/>
    <property type="match status" value="1"/>
</dbReference>
<dbReference type="STRING" id="2025994.A0A2T3AMH9"/>
<proteinExistence type="predicted"/>
<reference evidence="1 2" key="1">
    <citation type="journal article" date="2018" name="Mycol. Prog.">
        <title>Coniella lustricola, a new species from submerged detritus.</title>
        <authorList>
            <person name="Raudabaugh D.B."/>
            <person name="Iturriaga T."/>
            <person name="Carver A."/>
            <person name="Mondo S."/>
            <person name="Pangilinan J."/>
            <person name="Lipzen A."/>
            <person name="He G."/>
            <person name="Amirebrahimi M."/>
            <person name="Grigoriev I.V."/>
            <person name="Miller A.N."/>
        </authorList>
    </citation>
    <scope>NUCLEOTIDE SEQUENCE [LARGE SCALE GENOMIC DNA]</scope>
    <source>
        <strain evidence="1 2">B22-T-1</strain>
    </source>
</reference>
<dbReference type="EMBL" id="KZ678374">
    <property type="protein sequence ID" value="PSS03585.1"/>
    <property type="molecule type" value="Genomic_DNA"/>
</dbReference>
<evidence type="ECO:0000313" key="1">
    <source>
        <dbReference type="EMBL" id="PSS03585.1"/>
    </source>
</evidence>
<dbReference type="AlphaFoldDB" id="A0A2T3AMH9"/>
<organism evidence="1 2">
    <name type="scientific">Coniella lustricola</name>
    <dbReference type="NCBI Taxonomy" id="2025994"/>
    <lineage>
        <taxon>Eukaryota</taxon>
        <taxon>Fungi</taxon>
        <taxon>Dikarya</taxon>
        <taxon>Ascomycota</taxon>
        <taxon>Pezizomycotina</taxon>
        <taxon>Sordariomycetes</taxon>
        <taxon>Sordariomycetidae</taxon>
        <taxon>Diaporthales</taxon>
        <taxon>Schizoparmaceae</taxon>
        <taxon>Coniella</taxon>
    </lineage>
</organism>
<evidence type="ECO:0000313" key="2">
    <source>
        <dbReference type="Proteomes" id="UP000241462"/>
    </source>
</evidence>
<name>A0A2T3AMH9_9PEZI</name>
<dbReference type="Proteomes" id="UP000241462">
    <property type="component" value="Unassembled WGS sequence"/>
</dbReference>
<dbReference type="PANTHER" id="PTHR47642:SF5">
    <property type="entry name" value="ATP-DEPENDENT DNA HELICASE"/>
    <property type="match status" value="1"/>
</dbReference>
<gene>
    <name evidence="1" type="ORF">BD289DRAFT_457754</name>
</gene>
<evidence type="ECO:0008006" key="3">
    <source>
        <dbReference type="Google" id="ProtNLM"/>
    </source>
</evidence>
<accession>A0A2T3AMH9</accession>
<keyword evidence="2" id="KW-1185">Reference proteome</keyword>
<sequence length="262" mass="28722">MDRLVAFSLPNASLALLATISGEHELLPTELFPLRADVDRANSARMALLAGPVQRFATRDSDQAPSDKRRRLLESMTAVMTLSLKRDAQVMLVKNVSGTFVNRTVGRVVGFFSDSDHAAAAVMNRAGGGGWYGGQKEDELLPLVGFRTFKGSEKVLVSRDEFRHEDADGRLLAKRVPLPSVLAWAMSNHKAQGQTIQKNQDWPLQGQSYVALSRAASLEGLQIIGFDARKVVVPSRVVEWSKPQGRGELVFKIVAQLLETAK</sequence>
<dbReference type="OrthoDB" id="432234at2759"/>